<proteinExistence type="predicted"/>
<feature type="transmembrane region" description="Helical" evidence="1">
    <location>
        <begin position="23"/>
        <end position="45"/>
    </location>
</feature>
<reference evidence="2 3" key="1">
    <citation type="journal article" date="2015" name="Nature">
        <title>rRNA introns, odd ribosomes, and small enigmatic genomes across a large radiation of phyla.</title>
        <authorList>
            <person name="Brown C.T."/>
            <person name="Hug L.A."/>
            <person name="Thomas B.C."/>
            <person name="Sharon I."/>
            <person name="Castelle C.J."/>
            <person name="Singh A."/>
            <person name="Wilkins M.J."/>
            <person name="Williams K.H."/>
            <person name="Banfield J.F."/>
        </authorList>
    </citation>
    <scope>NUCLEOTIDE SEQUENCE [LARGE SCALE GENOMIC DNA]</scope>
</reference>
<evidence type="ECO:0000256" key="1">
    <source>
        <dbReference type="SAM" id="Phobius"/>
    </source>
</evidence>
<dbReference type="InterPro" id="IPR013783">
    <property type="entry name" value="Ig-like_fold"/>
</dbReference>
<dbReference type="PATRIC" id="fig|1618411.3.peg.1158"/>
<evidence type="ECO:0000313" key="2">
    <source>
        <dbReference type="EMBL" id="KKS02670.1"/>
    </source>
</evidence>
<keyword evidence="1" id="KW-0472">Membrane</keyword>
<dbReference type="Proteomes" id="UP000034493">
    <property type="component" value="Unassembled WGS sequence"/>
</dbReference>
<gene>
    <name evidence="2" type="ORF">UU56_C0030G0008</name>
</gene>
<evidence type="ECO:0000313" key="3">
    <source>
        <dbReference type="Proteomes" id="UP000034493"/>
    </source>
</evidence>
<organism evidence="2 3">
    <name type="scientific">Candidatus Curtissbacteria bacterium GW2011_GWA2_41_24</name>
    <dbReference type="NCBI Taxonomy" id="1618411"/>
    <lineage>
        <taxon>Bacteria</taxon>
        <taxon>Candidatus Curtissiibacteriota</taxon>
    </lineage>
</organism>
<dbReference type="AlphaFoldDB" id="A0A0G0VNZ6"/>
<sequence>MIKRTPRLERLSRREERKVVKRIVYLSLFSIILAVFLITLGIPLLGKFADFLNLVFRKNEISQVDSKSAPRPPVLDLFLQATNSANLTISGFSQDETKVVIYNDSQNVGEAEVVSGKFQFENLKLKDGQNEISAKAISKSGKESDFSQGVKVILDKEPPKLELESPSEGQSFSQDNRIRVSGKTDKDAQIYANGFLASVTPEGNFEVLVPVLEGETTIEIKATDDAGNTKVESRKVNFKK</sequence>
<dbReference type="Gene3D" id="2.60.40.10">
    <property type="entry name" value="Immunoglobulins"/>
    <property type="match status" value="2"/>
</dbReference>
<keyword evidence="1" id="KW-1133">Transmembrane helix</keyword>
<accession>A0A0G0VNZ6</accession>
<dbReference type="EMBL" id="LCBC01000030">
    <property type="protein sequence ID" value="KKS02670.1"/>
    <property type="molecule type" value="Genomic_DNA"/>
</dbReference>
<keyword evidence="1" id="KW-0812">Transmembrane</keyword>
<protein>
    <submittedName>
        <fullName evidence="2">Large repetitive protein</fullName>
    </submittedName>
</protein>
<comment type="caution">
    <text evidence="2">The sequence shown here is derived from an EMBL/GenBank/DDBJ whole genome shotgun (WGS) entry which is preliminary data.</text>
</comment>
<dbReference type="Pfam" id="PF09136">
    <property type="entry name" value="Glucodextran_B"/>
    <property type="match status" value="1"/>
</dbReference>
<name>A0A0G0VNZ6_9BACT</name>